<comment type="caution">
    <text evidence="7">The sequence shown here is derived from an EMBL/GenBank/DDBJ whole genome shotgun (WGS) entry which is preliminary data.</text>
</comment>
<reference evidence="7" key="2">
    <citation type="journal article" date="2014" name="ISME J.">
        <title>Microbial stratification in low pH oxic and suboxic macroscopic growths along an acid mine drainage.</title>
        <authorList>
            <person name="Mendez-Garcia C."/>
            <person name="Mesa V."/>
            <person name="Sprenger R.R."/>
            <person name="Richter M."/>
            <person name="Diez M.S."/>
            <person name="Solano J."/>
            <person name="Bargiela R."/>
            <person name="Golyshina O.V."/>
            <person name="Manteca A."/>
            <person name="Ramos J.L."/>
            <person name="Gallego J.R."/>
            <person name="Llorente I."/>
            <person name="Martins Dos Santos V.A."/>
            <person name="Jensen O.N."/>
            <person name="Pelaez A.I."/>
            <person name="Sanchez J."/>
            <person name="Ferrer M."/>
        </authorList>
    </citation>
    <scope>NUCLEOTIDE SEQUENCE</scope>
</reference>
<organism evidence="7">
    <name type="scientific">mine drainage metagenome</name>
    <dbReference type="NCBI Taxonomy" id="410659"/>
    <lineage>
        <taxon>unclassified sequences</taxon>
        <taxon>metagenomes</taxon>
        <taxon>ecological metagenomes</taxon>
    </lineage>
</organism>
<evidence type="ECO:0000313" key="7">
    <source>
        <dbReference type="EMBL" id="EQD53848.1"/>
    </source>
</evidence>
<comment type="subcellular location">
    <subcellularLocation>
        <location evidence="1">Membrane</location>
        <topology evidence="1">Multi-pass membrane protein</topology>
    </subcellularLocation>
</comment>
<dbReference type="AlphaFoldDB" id="T1AAM9"/>
<evidence type="ECO:0000256" key="6">
    <source>
        <dbReference type="SAM" id="Phobius"/>
    </source>
</evidence>
<feature type="transmembrane region" description="Helical" evidence="6">
    <location>
        <begin position="231"/>
        <end position="250"/>
    </location>
</feature>
<evidence type="ECO:0000256" key="3">
    <source>
        <dbReference type="ARBA" id="ARBA00022692"/>
    </source>
</evidence>
<dbReference type="PANTHER" id="PTHR13353:SF5">
    <property type="entry name" value="TRANSMEMBRANE PROTEIN 19"/>
    <property type="match status" value="1"/>
</dbReference>
<feature type="transmembrane region" description="Helical" evidence="6">
    <location>
        <begin position="86"/>
        <end position="106"/>
    </location>
</feature>
<keyword evidence="4 6" id="KW-1133">Transmembrane helix</keyword>
<evidence type="ECO:0000256" key="5">
    <source>
        <dbReference type="ARBA" id="ARBA00023136"/>
    </source>
</evidence>
<feature type="transmembrane region" description="Helical" evidence="6">
    <location>
        <begin position="166"/>
        <end position="186"/>
    </location>
</feature>
<comment type="similarity">
    <text evidence="2">Belongs to the TMEM19 family.</text>
</comment>
<gene>
    <name evidence="7" type="ORF">B1B_09995</name>
</gene>
<name>T1AAM9_9ZZZZ</name>
<feature type="transmembrane region" description="Helical" evidence="6">
    <location>
        <begin position="192"/>
        <end position="210"/>
    </location>
</feature>
<keyword evidence="3 6" id="KW-0812">Transmembrane</keyword>
<feature type="transmembrane region" description="Helical" evidence="6">
    <location>
        <begin position="118"/>
        <end position="140"/>
    </location>
</feature>
<keyword evidence="5 6" id="KW-0472">Membrane</keyword>
<sequence length="252" mass="25225">MLGTLTAIIGILATVALSCAAVLLRSLTPAAGAVAAVFGSFIVVVGGFAFLALLILFVLAGSLATRYHIAEKTRDHLQEGQHGERGISNVLAHIVTPTILVGIYGLSPSALPASALAFLYTAALAFGAADTFASEFGVLAGHARSILTLRPVTPGTNGGVSAPGEAWALVGAATTAAIGFLLFSLFSAPTPPVALFVIGITLAGFVGCQIDSVLGETLENRGYLTKGSTNLLGMVSSVLIGGGILAAAGGHL</sequence>
<evidence type="ECO:0000256" key="2">
    <source>
        <dbReference type="ARBA" id="ARBA00009012"/>
    </source>
</evidence>
<dbReference type="GO" id="GO:0016020">
    <property type="term" value="C:membrane"/>
    <property type="evidence" value="ECO:0007669"/>
    <property type="project" value="UniProtKB-SubCell"/>
</dbReference>
<protein>
    <submittedName>
        <fullName evidence="7">Membrane protein containing DUF92, transmembrane</fullName>
    </submittedName>
</protein>
<evidence type="ECO:0000256" key="1">
    <source>
        <dbReference type="ARBA" id="ARBA00004141"/>
    </source>
</evidence>
<dbReference type="PANTHER" id="PTHR13353">
    <property type="entry name" value="TRANSMEMBRANE PROTEIN 19"/>
    <property type="match status" value="1"/>
</dbReference>
<dbReference type="EMBL" id="AUZY01006593">
    <property type="protein sequence ID" value="EQD53848.1"/>
    <property type="molecule type" value="Genomic_DNA"/>
</dbReference>
<accession>T1AAM9</accession>
<dbReference type="Pfam" id="PF01940">
    <property type="entry name" value="DUF92"/>
    <property type="match status" value="1"/>
</dbReference>
<evidence type="ECO:0000256" key="4">
    <source>
        <dbReference type="ARBA" id="ARBA00022989"/>
    </source>
</evidence>
<reference evidence="7" key="1">
    <citation type="submission" date="2013-08" db="EMBL/GenBank/DDBJ databases">
        <authorList>
            <person name="Mendez C."/>
            <person name="Richter M."/>
            <person name="Ferrer M."/>
            <person name="Sanchez J."/>
        </authorList>
    </citation>
    <scope>NUCLEOTIDE SEQUENCE</scope>
</reference>
<proteinExistence type="inferred from homology"/>
<dbReference type="InterPro" id="IPR002794">
    <property type="entry name" value="DUF92_TMEM19"/>
</dbReference>
<feature type="transmembrane region" description="Helical" evidence="6">
    <location>
        <begin position="36"/>
        <end position="65"/>
    </location>
</feature>